<evidence type="ECO:0000313" key="1">
    <source>
        <dbReference type="EMBL" id="OBQ27338.1"/>
    </source>
</evidence>
<dbReference type="EMBL" id="LJOY01000002">
    <property type="protein sequence ID" value="OBQ27338.1"/>
    <property type="molecule type" value="Genomic_DNA"/>
</dbReference>
<evidence type="ECO:0000313" key="2">
    <source>
        <dbReference type="Proteomes" id="UP000092382"/>
    </source>
</evidence>
<organism evidence="1 2">
    <name type="scientific">Aphanizomenon flos-aquae LD13</name>
    <dbReference type="NCBI Taxonomy" id="1710894"/>
    <lineage>
        <taxon>Bacteria</taxon>
        <taxon>Bacillati</taxon>
        <taxon>Cyanobacteriota</taxon>
        <taxon>Cyanophyceae</taxon>
        <taxon>Nostocales</taxon>
        <taxon>Aphanizomenonaceae</taxon>
        <taxon>Aphanizomenon</taxon>
    </lineage>
</organism>
<comment type="caution">
    <text evidence="1">The sequence shown here is derived from an EMBL/GenBank/DDBJ whole genome shotgun (WGS) entry which is preliminary data.</text>
</comment>
<sequence length="89" mass="9971">MNIKELLLQEIDNSPKELLEDLLGFLPSLKTTPKSSLGTYQELLERIDYLEAIVGIRKGLDEFNQGQGIPAEEALATLKNQFNIPLTDN</sequence>
<reference evidence="1 2" key="1">
    <citation type="submission" date="2015-09" db="EMBL/GenBank/DDBJ databases">
        <title>Whole genome shotgun sequence assembly of Aphanizomenon flos-aquae UKL13.</title>
        <authorList>
            <person name="Driscoll C."/>
        </authorList>
    </citation>
    <scope>NUCLEOTIDE SEQUENCE [LARGE SCALE GENOMIC DNA]</scope>
    <source>
        <strain evidence="1">MDT13</strain>
    </source>
</reference>
<accession>A0A1B7W221</accession>
<dbReference type="Proteomes" id="UP000092382">
    <property type="component" value="Unassembled WGS sequence"/>
</dbReference>
<proteinExistence type="predicted"/>
<dbReference type="AlphaFoldDB" id="A0A1B7W221"/>
<name>A0A1B7W221_APHFL</name>
<dbReference type="STRING" id="1803587.GCA_001593825_00370"/>
<gene>
    <name evidence="1" type="ORF">AN481_01330</name>
</gene>
<protein>
    <submittedName>
        <fullName evidence="1">Prevent-host-death family protein</fullName>
    </submittedName>
</protein>